<organism evidence="1 2">
    <name type="scientific">Aeoliella straminimaris</name>
    <dbReference type="NCBI Taxonomy" id="2954799"/>
    <lineage>
        <taxon>Bacteria</taxon>
        <taxon>Pseudomonadati</taxon>
        <taxon>Planctomycetota</taxon>
        <taxon>Planctomycetia</taxon>
        <taxon>Pirellulales</taxon>
        <taxon>Lacipirellulaceae</taxon>
        <taxon>Aeoliella</taxon>
    </lineage>
</organism>
<sequence length="280" mass="31371">MEITLRQLLGFLSVPIRLYGRGENMGSSTRRGLRLSLRKVLLLVTIVGLVCGLWAQSQQHQTVLAELEERHQRDLAELRAELFRNEAHAYMERSSLFYKWANQIAINRAQFDATEVAGKTIGEWGVGFSFPNSSDPSSGIGILSYEESPILDPECVVLINEPDTPPAVVRAAVVFAVSQVFPWASNLENDADLVVEHYEDPQGQSTRKLLCGDGSFLVDMQPRDSKQMLIQVRTVNRKSLDKLLEGKGFGIPDVNGKNLLQWWTVEEIDQLHGPITRPSE</sequence>
<name>A0A9X2JI19_9BACT</name>
<comment type="caution">
    <text evidence="1">The sequence shown here is derived from an EMBL/GenBank/DDBJ whole genome shotgun (WGS) entry which is preliminary data.</text>
</comment>
<evidence type="ECO:0000313" key="1">
    <source>
        <dbReference type="EMBL" id="MCO6046406.1"/>
    </source>
</evidence>
<dbReference type="EMBL" id="JAMXLR010000073">
    <property type="protein sequence ID" value="MCO6046406.1"/>
    <property type="molecule type" value="Genomic_DNA"/>
</dbReference>
<dbReference type="Proteomes" id="UP001155241">
    <property type="component" value="Unassembled WGS sequence"/>
</dbReference>
<gene>
    <name evidence="1" type="ORF">NG895_21115</name>
</gene>
<accession>A0A9X2JI19</accession>
<evidence type="ECO:0000313" key="2">
    <source>
        <dbReference type="Proteomes" id="UP001155241"/>
    </source>
</evidence>
<protein>
    <submittedName>
        <fullName evidence="1">Uncharacterized protein</fullName>
    </submittedName>
</protein>
<reference evidence="1" key="1">
    <citation type="submission" date="2022-06" db="EMBL/GenBank/DDBJ databases">
        <title>Aeoliella straminimaris, a novel planctomycete from sediments.</title>
        <authorList>
            <person name="Vitorino I.R."/>
            <person name="Lage O.M."/>
        </authorList>
    </citation>
    <scope>NUCLEOTIDE SEQUENCE</scope>
    <source>
        <strain evidence="1">ICT_H6.2</strain>
    </source>
</reference>
<dbReference type="RefSeq" id="WP_252854521.1">
    <property type="nucleotide sequence ID" value="NZ_JAMXLR010000073.1"/>
</dbReference>
<dbReference type="AlphaFoldDB" id="A0A9X2JI19"/>
<keyword evidence="2" id="KW-1185">Reference proteome</keyword>
<proteinExistence type="predicted"/>